<evidence type="ECO:0000256" key="2">
    <source>
        <dbReference type="ARBA" id="ARBA00012528"/>
    </source>
</evidence>
<dbReference type="CDD" id="cd01949">
    <property type="entry name" value="GGDEF"/>
    <property type="match status" value="1"/>
</dbReference>
<gene>
    <name evidence="6" type="ORF">IV431_20355</name>
</gene>
<organism evidence="6 7">
    <name type="scientific">Rahnella victoriana</name>
    <dbReference type="NCBI Taxonomy" id="1510570"/>
    <lineage>
        <taxon>Bacteria</taxon>
        <taxon>Pseudomonadati</taxon>
        <taxon>Pseudomonadota</taxon>
        <taxon>Gammaproteobacteria</taxon>
        <taxon>Enterobacterales</taxon>
        <taxon>Yersiniaceae</taxon>
        <taxon>Rahnella</taxon>
    </lineage>
</organism>
<dbReference type="NCBIfam" id="TIGR00254">
    <property type="entry name" value="GGDEF"/>
    <property type="match status" value="1"/>
</dbReference>
<dbReference type="InterPro" id="IPR043128">
    <property type="entry name" value="Rev_trsase/Diguanyl_cyclase"/>
</dbReference>
<evidence type="ECO:0000313" key="6">
    <source>
        <dbReference type="EMBL" id="MBF7957914.1"/>
    </source>
</evidence>
<comment type="catalytic activity">
    <reaction evidence="3">
        <text>2 GTP = 3',3'-c-di-GMP + 2 diphosphate</text>
        <dbReference type="Rhea" id="RHEA:24898"/>
        <dbReference type="ChEBI" id="CHEBI:33019"/>
        <dbReference type="ChEBI" id="CHEBI:37565"/>
        <dbReference type="ChEBI" id="CHEBI:58805"/>
        <dbReference type="EC" id="2.7.7.65"/>
    </reaction>
</comment>
<accession>A0ABS0DVL9</accession>
<evidence type="ECO:0000259" key="5">
    <source>
        <dbReference type="PROSITE" id="PS50887"/>
    </source>
</evidence>
<keyword evidence="4" id="KW-0812">Transmembrane</keyword>
<evidence type="ECO:0000313" key="7">
    <source>
        <dbReference type="Proteomes" id="UP000600307"/>
    </source>
</evidence>
<dbReference type="PANTHER" id="PTHR45138:SF9">
    <property type="entry name" value="DIGUANYLATE CYCLASE DGCM-RELATED"/>
    <property type="match status" value="1"/>
</dbReference>
<feature type="transmembrane region" description="Helical" evidence="4">
    <location>
        <begin position="30"/>
        <end position="49"/>
    </location>
</feature>
<proteinExistence type="predicted"/>
<reference evidence="6 7" key="1">
    <citation type="submission" date="2020-11" db="EMBL/GenBank/DDBJ databases">
        <title>Taxonomic investigation of Rahnella spp.</title>
        <authorList>
            <person name="Lee S.D."/>
        </authorList>
    </citation>
    <scope>NUCLEOTIDE SEQUENCE [LARGE SCALE GENOMIC DNA]</scope>
    <source>
        <strain evidence="6 7">SAP-10</strain>
    </source>
</reference>
<dbReference type="Gene3D" id="3.30.70.270">
    <property type="match status" value="1"/>
</dbReference>
<dbReference type="InterPro" id="IPR050469">
    <property type="entry name" value="Diguanylate_Cyclase"/>
</dbReference>
<dbReference type="EMBL" id="JADOBH010000005">
    <property type="protein sequence ID" value="MBF7957914.1"/>
    <property type="molecule type" value="Genomic_DNA"/>
</dbReference>
<dbReference type="InterPro" id="IPR000160">
    <property type="entry name" value="GGDEF_dom"/>
</dbReference>
<sequence length="381" mass="42655">MQNIPPLPQDSSFDTLLDHYKKASLRTSGLWLLIANLCFVLFLFGRHQFRVLLDPHADVAITGPVLDKLALVFLVFFIILLPVLRFIQSRTPAMALAFLVGLYWAVVFHFMLISDAQQQLVFPLFCMLIFTALIALYPTMPILYSFTSPLWFSLFFHLILLKPDIPILEIAAMVVASVLFETARIMLSRWFVLSVRRECDNQLLVSKLDNLAHYDPLTGVANRRQLDNQLEQLIAQTERSGGTFSLIMIDVDFFKKYNDHYGHQAGDTCLVAIADCFKQVVRQPADLVARYGGEEFVILLHSAAAKDAEVVAERIRQSVGQAAIPHALSQVAKTVTVSQGIMQWAPGMTALELLKRADGALYDAKHAGRNGYCVGSPEQTV</sequence>
<feature type="transmembrane region" description="Helical" evidence="4">
    <location>
        <begin position="69"/>
        <end position="87"/>
    </location>
</feature>
<name>A0ABS0DVL9_9GAMM</name>
<keyword evidence="4" id="KW-1133">Transmembrane helix</keyword>
<dbReference type="Proteomes" id="UP000600307">
    <property type="component" value="Unassembled WGS sequence"/>
</dbReference>
<evidence type="ECO:0000256" key="3">
    <source>
        <dbReference type="ARBA" id="ARBA00034247"/>
    </source>
</evidence>
<dbReference type="PROSITE" id="PS50887">
    <property type="entry name" value="GGDEF"/>
    <property type="match status" value="1"/>
</dbReference>
<dbReference type="Pfam" id="PF00990">
    <property type="entry name" value="GGDEF"/>
    <property type="match status" value="1"/>
</dbReference>
<feature type="transmembrane region" description="Helical" evidence="4">
    <location>
        <begin position="120"/>
        <end position="137"/>
    </location>
</feature>
<dbReference type="RefSeq" id="WP_119824642.1">
    <property type="nucleotide sequence ID" value="NZ_JADOBH010000005.1"/>
</dbReference>
<comment type="caution">
    <text evidence="6">The sequence shown here is derived from an EMBL/GenBank/DDBJ whole genome shotgun (WGS) entry which is preliminary data.</text>
</comment>
<dbReference type="SUPFAM" id="SSF55073">
    <property type="entry name" value="Nucleotide cyclase"/>
    <property type="match status" value="1"/>
</dbReference>
<keyword evidence="7" id="KW-1185">Reference proteome</keyword>
<dbReference type="Pfam" id="PF17178">
    <property type="entry name" value="MASE5"/>
    <property type="match status" value="1"/>
</dbReference>
<dbReference type="PANTHER" id="PTHR45138">
    <property type="entry name" value="REGULATORY COMPONENTS OF SENSORY TRANSDUCTION SYSTEM"/>
    <property type="match status" value="1"/>
</dbReference>
<keyword evidence="4" id="KW-0472">Membrane</keyword>
<dbReference type="InterPro" id="IPR029787">
    <property type="entry name" value="Nucleotide_cyclase"/>
</dbReference>
<feature type="transmembrane region" description="Helical" evidence="4">
    <location>
        <begin position="94"/>
        <end position="114"/>
    </location>
</feature>
<evidence type="ECO:0000256" key="4">
    <source>
        <dbReference type="SAM" id="Phobius"/>
    </source>
</evidence>
<dbReference type="SMART" id="SM00267">
    <property type="entry name" value="GGDEF"/>
    <property type="match status" value="1"/>
</dbReference>
<dbReference type="InterPro" id="IPR033444">
    <property type="entry name" value="MASE5"/>
</dbReference>
<dbReference type="EC" id="2.7.7.65" evidence="2"/>
<feature type="transmembrane region" description="Helical" evidence="4">
    <location>
        <begin position="167"/>
        <end position="187"/>
    </location>
</feature>
<evidence type="ECO:0000256" key="1">
    <source>
        <dbReference type="ARBA" id="ARBA00004665"/>
    </source>
</evidence>
<protein>
    <recommendedName>
        <fullName evidence="2">diguanylate cyclase</fullName>
        <ecNumber evidence="2">2.7.7.65</ecNumber>
    </recommendedName>
</protein>
<feature type="domain" description="GGDEF" evidence="5">
    <location>
        <begin position="242"/>
        <end position="377"/>
    </location>
</feature>
<comment type="pathway">
    <text evidence="1">Purine metabolism; 3',5'-cyclic di-GMP biosynthesis.</text>
</comment>